<dbReference type="InterPro" id="IPR004358">
    <property type="entry name" value="Sig_transdc_His_kin-like_C"/>
</dbReference>
<feature type="domain" description="HPt" evidence="18">
    <location>
        <begin position="1"/>
        <end position="107"/>
    </location>
</feature>
<feature type="compositionally biased region" description="Basic and acidic residues" evidence="15">
    <location>
        <begin position="309"/>
        <end position="324"/>
    </location>
</feature>
<dbReference type="PROSITE" id="PS50851">
    <property type="entry name" value="CHEW"/>
    <property type="match status" value="1"/>
</dbReference>
<dbReference type="SMART" id="SM00260">
    <property type="entry name" value="CheW"/>
    <property type="match status" value="1"/>
</dbReference>
<dbReference type="InterPro" id="IPR036641">
    <property type="entry name" value="HPT_dom_sf"/>
</dbReference>
<dbReference type="PRINTS" id="PR00344">
    <property type="entry name" value="BCTRLSENSOR"/>
</dbReference>
<dbReference type="InterPro" id="IPR002545">
    <property type="entry name" value="CheW-lke_dom"/>
</dbReference>
<evidence type="ECO:0000313" key="19">
    <source>
        <dbReference type="EMBL" id="NMD99028.1"/>
    </source>
</evidence>
<dbReference type="Proteomes" id="UP000543804">
    <property type="component" value="Unassembled WGS sequence"/>
</dbReference>
<dbReference type="GO" id="GO:0006935">
    <property type="term" value="P:chemotaxis"/>
    <property type="evidence" value="ECO:0007669"/>
    <property type="project" value="UniProtKB-KW"/>
</dbReference>
<dbReference type="EC" id="2.7.13.3" evidence="3"/>
<proteinExistence type="predicted"/>
<dbReference type="InterPro" id="IPR004105">
    <property type="entry name" value="CheA-like_dim"/>
</dbReference>
<organism evidence="19 20">
    <name type="scientific">Selenomonas bovis</name>
    <dbReference type="NCBI Taxonomy" id="416586"/>
    <lineage>
        <taxon>Bacteria</taxon>
        <taxon>Bacillati</taxon>
        <taxon>Bacillota</taxon>
        <taxon>Negativicutes</taxon>
        <taxon>Selenomonadales</taxon>
        <taxon>Selenomonadaceae</taxon>
        <taxon>Selenomonas</taxon>
    </lineage>
</organism>
<dbReference type="InterPro" id="IPR035891">
    <property type="entry name" value="CheY-binding_CheA"/>
</dbReference>
<dbReference type="InterPro" id="IPR036097">
    <property type="entry name" value="HisK_dim/P_sf"/>
</dbReference>
<feature type="region of interest" description="Disordered" evidence="15">
    <location>
        <begin position="301"/>
        <end position="324"/>
    </location>
</feature>
<dbReference type="InterPro" id="IPR051315">
    <property type="entry name" value="Bact_Chemotaxis_CheA"/>
</dbReference>
<dbReference type="PANTHER" id="PTHR43395:SF10">
    <property type="entry name" value="CHEMOTAXIS PROTEIN CHEA"/>
    <property type="match status" value="1"/>
</dbReference>
<evidence type="ECO:0000256" key="12">
    <source>
        <dbReference type="ARBA" id="ARBA00023012"/>
    </source>
</evidence>
<dbReference type="Gene3D" id="2.30.30.40">
    <property type="entry name" value="SH3 Domains"/>
    <property type="match status" value="1"/>
</dbReference>
<comment type="function">
    <text evidence="13">Involved in the transmission of sensory signals from the chemoreceptors to the flagellar motors. CheA is autophosphorylated; it can transfer its phosphate group to either CheB or CheY.</text>
</comment>
<evidence type="ECO:0000256" key="6">
    <source>
        <dbReference type="ARBA" id="ARBA00022500"/>
    </source>
</evidence>
<keyword evidence="9" id="KW-0547">Nucleotide-binding</keyword>
<dbReference type="GO" id="GO:0005524">
    <property type="term" value="F:ATP binding"/>
    <property type="evidence" value="ECO:0007669"/>
    <property type="project" value="UniProtKB-KW"/>
</dbReference>
<dbReference type="CDD" id="cd00088">
    <property type="entry name" value="HPT"/>
    <property type="match status" value="1"/>
</dbReference>
<keyword evidence="6" id="KW-0145">Chemotaxis</keyword>
<comment type="caution">
    <text evidence="19">The sequence shown here is derived from an EMBL/GenBank/DDBJ whole genome shotgun (WGS) entry which is preliminary data.</text>
</comment>
<dbReference type="FunFam" id="3.30.565.10:FF:000016">
    <property type="entry name" value="Chemotaxis protein CheA, putative"/>
    <property type="match status" value="1"/>
</dbReference>
<dbReference type="SUPFAM" id="SSF55874">
    <property type="entry name" value="ATPase domain of HSP90 chaperone/DNA topoisomerase II/histidine kinase"/>
    <property type="match status" value="1"/>
</dbReference>
<feature type="region of interest" description="Disordered" evidence="15">
    <location>
        <begin position="135"/>
        <end position="161"/>
    </location>
</feature>
<dbReference type="PROSITE" id="PS50894">
    <property type="entry name" value="HPT"/>
    <property type="match status" value="1"/>
</dbReference>
<dbReference type="PANTHER" id="PTHR43395">
    <property type="entry name" value="SENSOR HISTIDINE KINASE CHEA"/>
    <property type="match status" value="1"/>
</dbReference>
<evidence type="ECO:0000256" key="10">
    <source>
        <dbReference type="ARBA" id="ARBA00022777"/>
    </source>
</evidence>
<protein>
    <recommendedName>
        <fullName evidence="4">Chemotaxis protein CheA</fullName>
        <ecNumber evidence="3">2.7.13.3</ecNumber>
    </recommendedName>
</protein>
<dbReference type="InterPro" id="IPR008207">
    <property type="entry name" value="Sig_transdc_His_kin_Hpt_dom"/>
</dbReference>
<dbReference type="Pfam" id="PF01584">
    <property type="entry name" value="CheW"/>
    <property type="match status" value="1"/>
</dbReference>
<dbReference type="Pfam" id="PF07194">
    <property type="entry name" value="P2"/>
    <property type="match status" value="1"/>
</dbReference>
<gene>
    <name evidence="19" type="ORF">HF878_05975</name>
</gene>
<evidence type="ECO:0000313" key="20">
    <source>
        <dbReference type="Proteomes" id="UP000543804"/>
    </source>
</evidence>
<evidence type="ECO:0000256" key="5">
    <source>
        <dbReference type="ARBA" id="ARBA00022490"/>
    </source>
</evidence>
<dbReference type="GO" id="GO:0000155">
    <property type="term" value="F:phosphorelay sensor kinase activity"/>
    <property type="evidence" value="ECO:0007669"/>
    <property type="project" value="InterPro"/>
</dbReference>
<dbReference type="InterPro" id="IPR036890">
    <property type="entry name" value="HATPase_C_sf"/>
</dbReference>
<dbReference type="PROSITE" id="PS50109">
    <property type="entry name" value="HIS_KIN"/>
    <property type="match status" value="1"/>
</dbReference>
<reference evidence="19 20" key="1">
    <citation type="submission" date="2020-04" db="EMBL/GenBank/DDBJ databases">
        <authorList>
            <person name="Hitch T.C.A."/>
            <person name="Wylensek D."/>
            <person name="Clavel T."/>
        </authorList>
    </citation>
    <scope>NUCLEOTIDE SEQUENCE [LARGE SCALE GENOMIC DNA]</scope>
    <source>
        <strain evidence="19 20">PG-130-P53-12</strain>
    </source>
</reference>
<keyword evidence="12" id="KW-0902">Two-component regulatory system</keyword>
<feature type="domain" description="CheW-like" evidence="17">
    <location>
        <begin position="574"/>
        <end position="712"/>
    </location>
</feature>
<dbReference type="SMART" id="SM00387">
    <property type="entry name" value="HATPase_c"/>
    <property type="match status" value="1"/>
</dbReference>
<comment type="catalytic activity">
    <reaction evidence="1">
        <text>ATP + protein L-histidine = ADP + protein N-phospho-L-histidine.</text>
        <dbReference type="EC" id="2.7.13.3"/>
    </reaction>
</comment>
<dbReference type="Pfam" id="PF02895">
    <property type="entry name" value="H-kinase_dim"/>
    <property type="match status" value="1"/>
</dbReference>
<dbReference type="SUPFAM" id="SSF50341">
    <property type="entry name" value="CheW-like"/>
    <property type="match status" value="1"/>
</dbReference>
<dbReference type="SMART" id="SM00073">
    <property type="entry name" value="HPT"/>
    <property type="match status" value="1"/>
</dbReference>
<sequence>MADHESMVEVFLYETRNFLEQLEQLALGSEDAGAFAPEDVNEIFRAMHTIKGSAAMMMFTDISTLAHSVEDIFFYLRELHPQKVDVSSITDLVLEAVDFMKGEMDRLADGETPDASSAELRQKTEDFLRAMKVENGDDPDVDLRKAKPGAQPKPQAATPKAQQYYIAPAKTEPSGGGGKLHVYEAVLHFEPDCGMVEVRAFTVVNNLKEHIAELHFLPEKILEDDQAPEAILRDGFRLWFTSAASPEDVKKILDGTSYLTGLDFRELASTAECGYWPSAAEQAAGAAVDTEPIVPAIHKETADAPPPQEKTEKQPAHPHHEEAQVISVRVDKLDRLMDLVGELVIAESMVTQNPDLAGLELDNFQKAARQLHKVGRELQDSVMSLRMVPVDPVFKRMNRIVRDMTKKLCKKARLVLVGADTEVDKTISEHLGDPLMHIVRNSIDHGIELPERRKELGKPESGTVTLSAANEGGEVVIKITDDGSGMDRAKILEKARQKGLLTKPEAEYTDKEVYNFIFAPGFSTNDQVTEYSGRGVGMDVVVSNIKALGGKVTVDSTPGQGSTTTIRIPLTLAIVDGMNLEVGSSSFTLPISAIRRSFRPEASQVFIDAEGREMLIEDGRCCPIVRLGQVYGIEDAEPDLTQGILLLVESEDRLFALAADRLLGVQQIVVKPLSAYLGNVTKKTGITSCTLLGDGSISLIIDPAKTAELIYTS</sequence>
<keyword evidence="11" id="KW-0067">ATP-binding</keyword>
<feature type="domain" description="Histidine kinase" evidence="16">
    <location>
        <begin position="331"/>
        <end position="572"/>
    </location>
</feature>
<feature type="modified residue" description="Phosphohistidine" evidence="14">
    <location>
        <position position="48"/>
    </location>
</feature>
<evidence type="ECO:0000256" key="9">
    <source>
        <dbReference type="ARBA" id="ARBA00022741"/>
    </source>
</evidence>
<dbReference type="SUPFAM" id="SSF47226">
    <property type="entry name" value="Histidine-containing phosphotransfer domain, HPT domain"/>
    <property type="match status" value="1"/>
</dbReference>
<evidence type="ECO:0000256" key="15">
    <source>
        <dbReference type="SAM" id="MobiDB-lite"/>
    </source>
</evidence>
<keyword evidence="7 14" id="KW-0597">Phosphoprotein</keyword>
<dbReference type="InterPro" id="IPR037006">
    <property type="entry name" value="CheA-like_homodim_sf"/>
</dbReference>
<evidence type="ECO:0000259" key="17">
    <source>
        <dbReference type="PROSITE" id="PS50851"/>
    </source>
</evidence>
<evidence type="ECO:0000256" key="2">
    <source>
        <dbReference type="ARBA" id="ARBA00004496"/>
    </source>
</evidence>
<dbReference type="Gene3D" id="1.20.120.160">
    <property type="entry name" value="HPT domain"/>
    <property type="match status" value="1"/>
</dbReference>
<evidence type="ECO:0000259" key="16">
    <source>
        <dbReference type="PROSITE" id="PS50109"/>
    </source>
</evidence>
<accession>A0A848B757</accession>
<evidence type="ECO:0000259" key="18">
    <source>
        <dbReference type="PROSITE" id="PS50894"/>
    </source>
</evidence>
<keyword evidence="8" id="KW-0808">Transferase</keyword>
<dbReference type="GO" id="GO:0005737">
    <property type="term" value="C:cytoplasm"/>
    <property type="evidence" value="ECO:0007669"/>
    <property type="project" value="UniProtKB-SubCell"/>
</dbReference>
<dbReference type="SMART" id="SM01231">
    <property type="entry name" value="H-kinase_dim"/>
    <property type="match status" value="1"/>
</dbReference>
<dbReference type="SUPFAM" id="SSF47384">
    <property type="entry name" value="Homodimeric domain of signal transducing histidine kinase"/>
    <property type="match status" value="1"/>
</dbReference>
<dbReference type="InterPro" id="IPR036061">
    <property type="entry name" value="CheW-like_dom_sf"/>
</dbReference>
<evidence type="ECO:0000256" key="1">
    <source>
        <dbReference type="ARBA" id="ARBA00000085"/>
    </source>
</evidence>
<keyword evidence="5" id="KW-0963">Cytoplasm</keyword>
<dbReference type="Pfam" id="PF02518">
    <property type="entry name" value="HATPase_c"/>
    <property type="match status" value="1"/>
</dbReference>
<evidence type="ECO:0000256" key="3">
    <source>
        <dbReference type="ARBA" id="ARBA00012438"/>
    </source>
</evidence>
<keyword evidence="10" id="KW-0418">Kinase</keyword>
<dbReference type="InterPro" id="IPR005467">
    <property type="entry name" value="His_kinase_dom"/>
</dbReference>
<dbReference type="Gene3D" id="1.10.287.560">
    <property type="entry name" value="Histidine kinase CheA-like, homodimeric domain"/>
    <property type="match status" value="1"/>
</dbReference>
<dbReference type="EMBL" id="JABAFA010000017">
    <property type="protein sequence ID" value="NMD99028.1"/>
    <property type="molecule type" value="Genomic_DNA"/>
</dbReference>
<evidence type="ECO:0000256" key="7">
    <source>
        <dbReference type="ARBA" id="ARBA00022553"/>
    </source>
</evidence>
<comment type="subcellular location">
    <subcellularLocation>
        <location evidence="2">Cytoplasm</location>
    </subcellularLocation>
</comment>
<evidence type="ECO:0000256" key="14">
    <source>
        <dbReference type="PROSITE-ProRule" id="PRU00110"/>
    </source>
</evidence>
<evidence type="ECO:0000256" key="8">
    <source>
        <dbReference type="ARBA" id="ARBA00022679"/>
    </source>
</evidence>
<evidence type="ECO:0000256" key="4">
    <source>
        <dbReference type="ARBA" id="ARBA00021495"/>
    </source>
</evidence>
<evidence type="ECO:0000256" key="11">
    <source>
        <dbReference type="ARBA" id="ARBA00022840"/>
    </source>
</evidence>
<dbReference type="Pfam" id="PF01627">
    <property type="entry name" value="Hpt"/>
    <property type="match status" value="1"/>
</dbReference>
<dbReference type="AlphaFoldDB" id="A0A848B757"/>
<keyword evidence="20" id="KW-1185">Reference proteome</keyword>
<name>A0A848B757_9FIRM</name>
<dbReference type="InterPro" id="IPR003594">
    <property type="entry name" value="HATPase_dom"/>
</dbReference>
<evidence type="ECO:0000256" key="13">
    <source>
        <dbReference type="ARBA" id="ARBA00035100"/>
    </source>
</evidence>
<dbReference type="RefSeq" id="WP_170077483.1">
    <property type="nucleotide sequence ID" value="NZ_JABAFA010000017.1"/>
</dbReference>
<dbReference type="SUPFAM" id="SSF55052">
    <property type="entry name" value="CheY-binding domain of CheA"/>
    <property type="match status" value="1"/>
</dbReference>
<dbReference type="Gene3D" id="3.30.565.10">
    <property type="entry name" value="Histidine kinase-like ATPase, C-terminal domain"/>
    <property type="match status" value="1"/>
</dbReference>
<dbReference type="InterPro" id="IPR010808">
    <property type="entry name" value="CheA_P2-bd"/>
</dbReference>
<feature type="compositionally biased region" description="Low complexity" evidence="15">
    <location>
        <begin position="148"/>
        <end position="161"/>
    </location>
</feature>
<dbReference type="CDD" id="cd16916">
    <property type="entry name" value="HATPase_CheA-like"/>
    <property type="match status" value="1"/>
</dbReference>
<feature type="compositionally biased region" description="Basic and acidic residues" evidence="15">
    <location>
        <begin position="135"/>
        <end position="145"/>
    </location>
</feature>